<accession>A0A2R6ADW9</accession>
<evidence type="ECO:0000313" key="2">
    <source>
        <dbReference type="Proteomes" id="UP000240880"/>
    </source>
</evidence>
<dbReference type="Proteomes" id="UP000240880">
    <property type="component" value="Unassembled WGS sequence"/>
</dbReference>
<reference evidence="1 2" key="1">
    <citation type="submission" date="2017-04" db="EMBL/GenBank/DDBJ databases">
        <title>Novel microbial lineages endemic to geothermal iron-oxide mats fill important gaps in the evolutionary history of Archaea.</title>
        <authorList>
            <person name="Jay Z.J."/>
            <person name="Beam J.P."/>
            <person name="Dlakic M."/>
            <person name="Rusch D.B."/>
            <person name="Kozubal M.A."/>
            <person name="Inskeep W.P."/>
        </authorList>
    </citation>
    <scope>NUCLEOTIDE SEQUENCE [LARGE SCALE GENOMIC DNA]</scope>
    <source>
        <strain evidence="1">OSP_D</strain>
    </source>
</reference>
<proteinExistence type="predicted"/>
<dbReference type="AlphaFoldDB" id="A0A2R6ADW9"/>
<name>A0A2R6ADW9_9ARCH</name>
<sequence length="88" mass="10039">MTPRIIVAVDETVVKRDGRPLYVWVGVNAQTIKPIWFGVSFTQTTQNSNSSKSEKNLLWQSCVVLRDRGLVPWCYNPNKVQKPCSPNF</sequence>
<organism evidence="1 2">
    <name type="scientific">Candidatus Marsarchaeota G1 archaeon OSP_D</name>
    <dbReference type="NCBI Taxonomy" id="1978155"/>
    <lineage>
        <taxon>Archaea</taxon>
        <taxon>Candidatus Marsarchaeota</taxon>
        <taxon>Candidatus Marsarchaeota group 1</taxon>
    </lineage>
</organism>
<evidence type="ECO:0000313" key="1">
    <source>
        <dbReference type="EMBL" id="PSN84513.1"/>
    </source>
</evidence>
<gene>
    <name evidence="1" type="ORF">B9Q01_00445</name>
</gene>
<comment type="caution">
    <text evidence="1">The sequence shown here is derived from an EMBL/GenBank/DDBJ whole genome shotgun (WGS) entry which is preliminary data.</text>
</comment>
<dbReference type="EMBL" id="NEXC01000002">
    <property type="protein sequence ID" value="PSN84513.1"/>
    <property type="molecule type" value="Genomic_DNA"/>
</dbReference>
<protein>
    <submittedName>
        <fullName evidence="1">Uncharacterized protein</fullName>
    </submittedName>
</protein>